<dbReference type="GO" id="GO:0005524">
    <property type="term" value="F:ATP binding"/>
    <property type="evidence" value="ECO:0007669"/>
    <property type="project" value="UniProtKB-KW"/>
</dbReference>
<name>A0A927R971_9ACTN</name>
<evidence type="ECO:0000256" key="2">
    <source>
        <dbReference type="ARBA" id="ARBA00022448"/>
    </source>
</evidence>
<keyword evidence="4 6" id="KW-0067">ATP-binding</keyword>
<organism evidence="6 7">
    <name type="scientific">Actinopolymorpha pittospori</name>
    <dbReference type="NCBI Taxonomy" id="648752"/>
    <lineage>
        <taxon>Bacteria</taxon>
        <taxon>Bacillati</taxon>
        <taxon>Actinomycetota</taxon>
        <taxon>Actinomycetes</taxon>
        <taxon>Propionibacteriales</taxon>
        <taxon>Actinopolymorphaceae</taxon>
        <taxon>Actinopolymorpha</taxon>
    </lineage>
</organism>
<dbReference type="AlphaFoldDB" id="A0A927R971"/>
<feature type="domain" description="ABC transporter" evidence="5">
    <location>
        <begin position="1"/>
        <end position="248"/>
    </location>
</feature>
<dbReference type="Pfam" id="PF08352">
    <property type="entry name" value="oligo_HPY"/>
    <property type="match status" value="1"/>
</dbReference>
<sequence length="311" mass="33523">MRELRAYYDTPAGTAKAVDGVTLTVDPGERFGLVGESGSGKSTIAMAAMRLLRPPARIEGGQVWVGDVDMMGASEDEVRRLRLAKVALVAQGSINALNPVARVRAQLLDGARDHGVRFNRREADSFVADLLEQVGLHAEVANSFPHQLSGGMKQRVCIAIAVCLRPEVIIADEPTSALDVVVQRQVMESLRAVQASLGAAVLLIGHDIGLMAQVVHRLGVMYAGRLVEVCGIREACREPLHPYTRLLVGSVPNLTTKEDFGGIPGLPPSLVIDQPGCPFRERCPEAMERCATEAPVLRTVRPGRQVACHLY</sequence>
<dbReference type="PROSITE" id="PS00211">
    <property type="entry name" value="ABC_TRANSPORTER_1"/>
    <property type="match status" value="1"/>
</dbReference>
<dbReference type="PANTHER" id="PTHR43067">
    <property type="entry name" value="OLIGOPEPTIDE/DIPEPTIDE ABC TRANSPORTER, ATPASE SUBUNIT"/>
    <property type="match status" value="1"/>
</dbReference>
<comment type="caution">
    <text evidence="6">The sequence shown here is derived from an EMBL/GenBank/DDBJ whole genome shotgun (WGS) entry which is preliminary data.</text>
</comment>
<dbReference type="Gene3D" id="3.40.50.300">
    <property type="entry name" value="P-loop containing nucleotide triphosphate hydrolases"/>
    <property type="match status" value="1"/>
</dbReference>
<comment type="similarity">
    <text evidence="1">Belongs to the ABC transporter superfamily.</text>
</comment>
<keyword evidence="2" id="KW-0813">Transport</keyword>
<protein>
    <submittedName>
        <fullName evidence="6">Peptide/nickel transport system ATP-binding protein</fullName>
    </submittedName>
</protein>
<dbReference type="PROSITE" id="PS50893">
    <property type="entry name" value="ABC_TRANSPORTER_2"/>
    <property type="match status" value="1"/>
</dbReference>
<evidence type="ECO:0000313" key="6">
    <source>
        <dbReference type="EMBL" id="MBE1603690.1"/>
    </source>
</evidence>
<dbReference type="Pfam" id="PF00005">
    <property type="entry name" value="ABC_tran"/>
    <property type="match status" value="1"/>
</dbReference>
<evidence type="ECO:0000259" key="5">
    <source>
        <dbReference type="PROSITE" id="PS50893"/>
    </source>
</evidence>
<keyword evidence="7" id="KW-1185">Reference proteome</keyword>
<reference evidence="6" key="1">
    <citation type="submission" date="2020-10" db="EMBL/GenBank/DDBJ databases">
        <title>Sequencing the genomes of 1000 actinobacteria strains.</title>
        <authorList>
            <person name="Klenk H.-P."/>
        </authorList>
    </citation>
    <scope>NUCLEOTIDE SEQUENCE</scope>
    <source>
        <strain evidence="6">DSM 45354</strain>
    </source>
</reference>
<dbReference type="InterPro" id="IPR013563">
    <property type="entry name" value="Oligopep_ABC_C"/>
</dbReference>
<keyword evidence="3" id="KW-0547">Nucleotide-binding</keyword>
<accession>A0A927R971</accession>
<dbReference type="PANTHER" id="PTHR43067:SF3">
    <property type="entry name" value="MALTOSE ABC TRANSPORTER, ATP-BINDING PROTEIN"/>
    <property type="match status" value="1"/>
</dbReference>
<dbReference type="InterPro" id="IPR017871">
    <property type="entry name" value="ABC_transporter-like_CS"/>
</dbReference>
<dbReference type="NCBIfam" id="TIGR01727">
    <property type="entry name" value="oligo_HPY"/>
    <property type="match status" value="1"/>
</dbReference>
<evidence type="ECO:0000256" key="1">
    <source>
        <dbReference type="ARBA" id="ARBA00005417"/>
    </source>
</evidence>
<evidence type="ECO:0000256" key="3">
    <source>
        <dbReference type="ARBA" id="ARBA00022741"/>
    </source>
</evidence>
<dbReference type="InterPro" id="IPR003439">
    <property type="entry name" value="ABC_transporter-like_ATP-bd"/>
</dbReference>
<proteinExistence type="inferred from homology"/>
<dbReference type="GO" id="GO:0016887">
    <property type="term" value="F:ATP hydrolysis activity"/>
    <property type="evidence" value="ECO:0007669"/>
    <property type="project" value="InterPro"/>
</dbReference>
<dbReference type="CDD" id="cd03257">
    <property type="entry name" value="ABC_NikE_OppD_transporters"/>
    <property type="match status" value="1"/>
</dbReference>
<dbReference type="RefSeq" id="WP_238361395.1">
    <property type="nucleotide sequence ID" value="NZ_BAABJL010000050.1"/>
</dbReference>
<dbReference type="InterPro" id="IPR003593">
    <property type="entry name" value="AAA+_ATPase"/>
</dbReference>
<dbReference type="InterPro" id="IPR027417">
    <property type="entry name" value="P-loop_NTPase"/>
</dbReference>
<dbReference type="EMBL" id="JADBEM010000001">
    <property type="protein sequence ID" value="MBE1603690.1"/>
    <property type="molecule type" value="Genomic_DNA"/>
</dbReference>
<dbReference type="GO" id="GO:0015833">
    <property type="term" value="P:peptide transport"/>
    <property type="evidence" value="ECO:0007669"/>
    <property type="project" value="InterPro"/>
</dbReference>
<evidence type="ECO:0000256" key="4">
    <source>
        <dbReference type="ARBA" id="ARBA00022840"/>
    </source>
</evidence>
<dbReference type="SUPFAM" id="SSF52540">
    <property type="entry name" value="P-loop containing nucleoside triphosphate hydrolases"/>
    <property type="match status" value="1"/>
</dbReference>
<gene>
    <name evidence="6" type="ORF">HEB94_000538</name>
</gene>
<dbReference type="FunFam" id="3.40.50.300:FF:000016">
    <property type="entry name" value="Oligopeptide ABC transporter ATP-binding component"/>
    <property type="match status" value="1"/>
</dbReference>
<dbReference type="SMART" id="SM00382">
    <property type="entry name" value="AAA"/>
    <property type="match status" value="1"/>
</dbReference>
<dbReference type="Proteomes" id="UP000638648">
    <property type="component" value="Unassembled WGS sequence"/>
</dbReference>
<evidence type="ECO:0000313" key="7">
    <source>
        <dbReference type="Proteomes" id="UP000638648"/>
    </source>
</evidence>